<feature type="transmembrane region" description="Helical" evidence="2">
    <location>
        <begin position="12"/>
        <end position="32"/>
    </location>
</feature>
<evidence type="ECO:0000313" key="4">
    <source>
        <dbReference type="Proteomes" id="UP000660021"/>
    </source>
</evidence>
<reference evidence="3 4" key="1">
    <citation type="submission" date="2020-08" db="EMBL/GenBank/DDBJ databases">
        <title>Genome public.</title>
        <authorList>
            <person name="Liu C."/>
            <person name="Sun Q."/>
        </authorList>
    </citation>
    <scope>NUCLEOTIDE SEQUENCE [LARGE SCALE GENOMIC DNA]</scope>
    <source>
        <strain evidence="3 4">New-38</strain>
    </source>
</reference>
<dbReference type="PANTHER" id="PTHR23530:SF1">
    <property type="entry name" value="PERMEASE, MAJOR FACILITATOR SUPERFAMILY-RELATED"/>
    <property type="match status" value="1"/>
</dbReference>
<evidence type="ECO:0000256" key="1">
    <source>
        <dbReference type="ARBA" id="ARBA00004651"/>
    </source>
</evidence>
<comment type="caution">
    <text evidence="3">The sequence shown here is derived from an EMBL/GenBank/DDBJ whole genome shotgun (WGS) entry which is preliminary data.</text>
</comment>
<feature type="transmembrane region" description="Helical" evidence="2">
    <location>
        <begin position="271"/>
        <end position="291"/>
    </location>
</feature>
<dbReference type="PANTHER" id="PTHR23530">
    <property type="entry name" value="TRANSPORT PROTEIN-RELATED"/>
    <property type="match status" value="1"/>
</dbReference>
<dbReference type="RefSeq" id="WP_186963149.1">
    <property type="nucleotide sequence ID" value="NZ_JACOPR010000002.1"/>
</dbReference>
<evidence type="ECO:0000313" key="3">
    <source>
        <dbReference type="EMBL" id="MBC5730075.1"/>
    </source>
</evidence>
<feature type="transmembrane region" description="Helical" evidence="2">
    <location>
        <begin position="131"/>
        <end position="152"/>
    </location>
</feature>
<feature type="transmembrane region" description="Helical" evidence="2">
    <location>
        <begin position="355"/>
        <end position="375"/>
    </location>
</feature>
<feature type="transmembrane region" description="Helical" evidence="2">
    <location>
        <begin position="240"/>
        <end position="259"/>
    </location>
</feature>
<dbReference type="Pfam" id="PF07690">
    <property type="entry name" value="MFS_1"/>
    <property type="match status" value="1"/>
</dbReference>
<dbReference type="EMBL" id="JACOPR010000002">
    <property type="protein sequence ID" value="MBC5730075.1"/>
    <property type="molecule type" value="Genomic_DNA"/>
</dbReference>
<name>A0ABR7HRB2_9FIRM</name>
<organism evidence="3 4">
    <name type="scientific">Pseudoflavonifractor hominis</name>
    <dbReference type="NCBI Taxonomy" id="2763059"/>
    <lineage>
        <taxon>Bacteria</taxon>
        <taxon>Bacillati</taxon>
        <taxon>Bacillota</taxon>
        <taxon>Clostridia</taxon>
        <taxon>Eubacteriales</taxon>
        <taxon>Oscillospiraceae</taxon>
        <taxon>Pseudoflavonifractor</taxon>
    </lineage>
</organism>
<accession>A0ABR7HRB2</accession>
<gene>
    <name evidence="3" type="ORF">H8S34_04415</name>
</gene>
<dbReference type="InterPro" id="IPR036259">
    <property type="entry name" value="MFS_trans_sf"/>
</dbReference>
<dbReference type="InterPro" id="IPR053160">
    <property type="entry name" value="MFS_DHA3_Transporter"/>
</dbReference>
<dbReference type="Proteomes" id="UP000660021">
    <property type="component" value="Unassembled WGS sequence"/>
</dbReference>
<dbReference type="CDD" id="cd06174">
    <property type="entry name" value="MFS"/>
    <property type="match status" value="1"/>
</dbReference>
<comment type="subcellular location">
    <subcellularLocation>
        <location evidence="1">Cell membrane</location>
        <topology evidence="1">Multi-pass membrane protein</topology>
    </subcellularLocation>
</comment>
<evidence type="ECO:0000256" key="2">
    <source>
        <dbReference type="SAM" id="Phobius"/>
    </source>
</evidence>
<keyword evidence="2" id="KW-1133">Transmembrane helix</keyword>
<sequence length="381" mass="41184">MERNRRNRTLLFLAYALQGMVFYNPIATLYRLQAGVTLTQMQVIEGISLLVMLGLEVPWGRWADRVGHRRSMVLCFGVLALSKVVFWRAETVWGFLAERLLLSFAQAGLSGCDTAYLYACCRDPEEHRRAFARWQGVQVAGLLLASLAWPLLGGDYRLSALLTVGSYTLALGVTLLLREPEGQRAEEQAREPRPPLGEMLRESRRMLAFLLGVALFDQTAQAAVTFFSQLQYGRCGIAEGAFGVLAALSAGAGLSGALAHRMVGPGGPERVCRRLITVGGAVCLLLAATTAPAVSALGIPLLAALRSCAAPLALAVQNERVSPGGRAARLSCNAMVLECTGVLLAPVLGWTAEQWLPGGFLLGAVFCWAGSLLLWQDERRR</sequence>
<dbReference type="Gene3D" id="1.20.1250.20">
    <property type="entry name" value="MFS general substrate transporter like domains"/>
    <property type="match status" value="1"/>
</dbReference>
<feature type="transmembrane region" description="Helical" evidence="2">
    <location>
        <begin position="158"/>
        <end position="177"/>
    </location>
</feature>
<feature type="transmembrane region" description="Helical" evidence="2">
    <location>
        <begin position="207"/>
        <end position="228"/>
    </location>
</feature>
<keyword evidence="2" id="KW-0472">Membrane</keyword>
<dbReference type="InterPro" id="IPR011701">
    <property type="entry name" value="MFS"/>
</dbReference>
<dbReference type="SUPFAM" id="SSF103473">
    <property type="entry name" value="MFS general substrate transporter"/>
    <property type="match status" value="1"/>
</dbReference>
<feature type="transmembrane region" description="Helical" evidence="2">
    <location>
        <begin position="38"/>
        <end position="59"/>
    </location>
</feature>
<proteinExistence type="predicted"/>
<keyword evidence="4" id="KW-1185">Reference proteome</keyword>
<protein>
    <submittedName>
        <fullName evidence="3">MFS transporter</fullName>
    </submittedName>
</protein>
<keyword evidence="2" id="KW-0812">Transmembrane</keyword>